<keyword evidence="1" id="KW-0378">Hydrolase</keyword>
<dbReference type="PANTHER" id="PTHR43434">
    <property type="entry name" value="PHOSPHOGLYCOLATE PHOSPHATASE"/>
    <property type="match status" value="1"/>
</dbReference>
<dbReference type="STRING" id="1685379.AVO45_17075"/>
<dbReference type="SUPFAM" id="SSF56784">
    <property type="entry name" value="HAD-like"/>
    <property type="match status" value="1"/>
</dbReference>
<dbReference type="Proteomes" id="UP000053791">
    <property type="component" value="Unassembled WGS sequence"/>
</dbReference>
<reference evidence="2" key="1">
    <citation type="submission" date="2015-12" db="EMBL/GenBank/DDBJ databases">
        <authorList>
            <person name="Zhang G."/>
            <person name="Stingl U."/>
        </authorList>
    </citation>
    <scope>NUCLEOTIDE SEQUENCE [LARGE SCALE GENOMIC DNA]</scope>
    <source>
        <strain evidence="2">ZGT118</strain>
    </source>
</reference>
<dbReference type="RefSeq" id="WP_068344885.1">
    <property type="nucleotide sequence ID" value="NZ_LQBQ01000003.1"/>
</dbReference>
<dbReference type="EMBL" id="LQBQ01000003">
    <property type="protein sequence ID" value="KUJ85218.1"/>
    <property type="molecule type" value="Genomic_DNA"/>
</dbReference>
<dbReference type="InterPro" id="IPR023214">
    <property type="entry name" value="HAD_sf"/>
</dbReference>
<comment type="caution">
    <text evidence="1">The sequence shown here is derived from an EMBL/GenBank/DDBJ whole genome shotgun (WGS) entry which is preliminary data.</text>
</comment>
<dbReference type="SFLD" id="SFLDG01135">
    <property type="entry name" value="C1.5.6:_HAD__Beta-PGM__Phospha"/>
    <property type="match status" value="1"/>
</dbReference>
<dbReference type="GO" id="GO:0005829">
    <property type="term" value="C:cytosol"/>
    <property type="evidence" value="ECO:0007669"/>
    <property type="project" value="TreeGrafter"/>
</dbReference>
<dbReference type="InterPro" id="IPR050155">
    <property type="entry name" value="HAD-like_hydrolase_sf"/>
</dbReference>
<organism evidence="1 2">
    <name type="scientific">Ruegeria marisrubri</name>
    <dbReference type="NCBI Taxonomy" id="1685379"/>
    <lineage>
        <taxon>Bacteria</taxon>
        <taxon>Pseudomonadati</taxon>
        <taxon>Pseudomonadota</taxon>
        <taxon>Alphaproteobacteria</taxon>
        <taxon>Rhodobacterales</taxon>
        <taxon>Roseobacteraceae</taxon>
        <taxon>Ruegeria</taxon>
    </lineage>
</organism>
<sequence length="223" mass="23488">MNAPLRLILFDVDGTLVDSQGSIVSAMTAAFGALSLPVPERADILSIVGLSLPHAMARLAAEQSASVQNSLVEAYKEAYHAQRLEQGAAQSPLYPGALGVLQALHAVPENLLGVATGKSQRGLDALLEVHGLEHYFVTRQVADHHPSKPHPSMIDTARAETGVEAASTVMIGDTSFDMQMAKAAGVAGVGVSWGYHAAESLRDAALVIDSFEQLSPALNDLWN</sequence>
<dbReference type="Gene3D" id="1.10.150.240">
    <property type="entry name" value="Putative phosphatase, domain 2"/>
    <property type="match status" value="1"/>
</dbReference>
<dbReference type="SFLD" id="SFLDG01129">
    <property type="entry name" value="C1.5:_HAD__Beta-PGM__Phosphata"/>
    <property type="match status" value="1"/>
</dbReference>
<dbReference type="AlphaFoldDB" id="A0A0X3UAV2"/>
<keyword evidence="2" id="KW-1185">Reference proteome</keyword>
<name>A0A0X3UAV2_9RHOB</name>
<dbReference type="GO" id="GO:0006281">
    <property type="term" value="P:DNA repair"/>
    <property type="evidence" value="ECO:0007669"/>
    <property type="project" value="TreeGrafter"/>
</dbReference>
<accession>A0A0X3UAV2</accession>
<dbReference type="PANTHER" id="PTHR43434:SF24">
    <property type="entry name" value="HYDROLASE-RELATED"/>
    <property type="match status" value="1"/>
</dbReference>
<dbReference type="NCBIfam" id="TIGR01549">
    <property type="entry name" value="HAD-SF-IA-v1"/>
    <property type="match status" value="1"/>
</dbReference>
<dbReference type="Pfam" id="PF13419">
    <property type="entry name" value="HAD_2"/>
    <property type="match status" value="1"/>
</dbReference>
<dbReference type="SFLD" id="SFLDS00003">
    <property type="entry name" value="Haloacid_Dehalogenase"/>
    <property type="match status" value="1"/>
</dbReference>
<dbReference type="InterPro" id="IPR023198">
    <property type="entry name" value="PGP-like_dom2"/>
</dbReference>
<protein>
    <submittedName>
        <fullName evidence="1">HAD family hydrolase</fullName>
    </submittedName>
</protein>
<evidence type="ECO:0000313" key="2">
    <source>
        <dbReference type="Proteomes" id="UP000053791"/>
    </source>
</evidence>
<evidence type="ECO:0000313" key="1">
    <source>
        <dbReference type="EMBL" id="KUJ85218.1"/>
    </source>
</evidence>
<gene>
    <name evidence="1" type="ORF">AVO45_17075</name>
</gene>
<dbReference type="InterPro" id="IPR041492">
    <property type="entry name" value="HAD_2"/>
</dbReference>
<dbReference type="InterPro" id="IPR036412">
    <property type="entry name" value="HAD-like_sf"/>
</dbReference>
<dbReference type="OrthoDB" id="9793014at2"/>
<dbReference type="Gene3D" id="3.40.50.1000">
    <property type="entry name" value="HAD superfamily/HAD-like"/>
    <property type="match status" value="1"/>
</dbReference>
<dbReference type="GO" id="GO:0008967">
    <property type="term" value="F:phosphoglycolate phosphatase activity"/>
    <property type="evidence" value="ECO:0007669"/>
    <property type="project" value="TreeGrafter"/>
</dbReference>
<proteinExistence type="predicted"/>
<dbReference type="InterPro" id="IPR006439">
    <property type="entry name" value="HAD-SF_hydro_IA"/>
</dbReference>